<name>A0ABR6GX59_9BURK</name>
<feature type="compositionally biased region" description="Basic and acidic residues" evidence="1">
    <location>
        <begin position="82"/>
        <end position="102"/>
    </location>
</feature>
<sequence>MSQEFASSSSSPSLSAASAGSQTQSASPSSPDAAAELEQRITELEIKASFTEDLLDTLNAQVALQQQQIEALVREITQLRRQMPDGRGDGPRSLRDELPPHY</sequence>
<accession>A0ABR6GX59</accession>
<comment type="caution">
    <text evidence="2">The sequence shown here is derived from an EMBL/GenBank/DDBJ whole genome shotgun (WGS) entry which is preliminary data.</text>
</comment>
<reference evidence="2 3" key="1">
    <citation type="submission" date="2020-08" db="EMBL/GenBank/DDBJ databases">
        <title>Genomic Encyclopedia of Type Strains, Phase III (KMG-III): the genomes of soil and plant-associated and newly described type strains.</title>
        <authorList>
            <person name="Whitman W."/>
        </authorList>
    </citation>
    <scope>NUCLEOTIDE SEQUENCE [LARGE SCALE GENOMIC DNA]</scope>
    <source>
        <strain evidence="2 3">CECT 7247</strain>
    </source>
</reference>
<feature type="region of interest" description="Disordered" evidence="1">
    <location>
        <begin position="80"/>
        <end position="102"/>
    </location>
</feature>
<dbReference type="Gene3D" id="1.20.5.300">
    <property type="match status" value="1"/>
</dbReference>
<feature type="region of interest" description="Disordered" evidence="1">
    <location>
        <begin position="1"/>
        <end position="36"/>
    </location>
</feature>
<feature type="compositionally biased region" description="Low complexity" evidence="1">
    <location>
        <begin position="1"/>
        <end position="34"/>
    </location>
</feature>
<dbReference type="Pfam" id="PF04102">
    <property type="entry name" value="SlyX"/>
    <property type="match status" value="1"/>
</dbReference>
<dbReference type="PANTHER" id="PTHR36508">
    <property type="entry name" value="PROTEIN SLYX"/>
    <property type="match status" value="1"/>
</dbReference>
<evidence type="ECO:0000313" key="2">
    <source>
        <dbReference type="EMBL" id="MBB3196686.1"/>
    </source>
</evidence>
<dbReference type="Proteomes" id="UP000574369">
    <property type="component" value="Unassembled WGS sequence"/>
</dbReference>
<organism evidence="2 3">
    <name type="scientific">Roseateles terrae</name>
    <dbReference type="NCBI Taxonomy" id="431060"/>
    <lineage>
        <taxon>Bacteria</taxon>
        <taxon>Pseudomonadati</taxon>
        <taxon>Pseudomonadota</taxon>
        <taxon>Betaproteobacteria</taxon>
        <taxon>Burkholderiales</taxon>
        <taxon>Sphaerotilaceae</taxon>
        <taxon>Roseateles</taxon>
    </lineage>
</organism>
<evidence type="ECO:0000313" key="3">
    <source>
        <dbReference type="Proteomes" id="UP000574369"/>
    </source>
</evidence>
<evidence type="ECO:0000256" key="1">
    <source>
        <dbReference type="SAM" id="MobiDB-lite"/>
    </source>
</evidence>
<dbReference type="InterPro" id="IPR007236">
    <property type="entry name" value="SlyX"/>
</dbReference>
<keyword evidence="3" id="KW-1185">Reference proteome</keyword>
<dbReference type="EMBL" id="JACHXO010000008">
    <property type="protein sequence ID" value="MBB3196686.1"/>
    <property type="molecule type" value="Genomic_DNA"/>
</dbReference>
<dbReference type="PANTHER" id="PTHR36508:SF1">
    <property type="entry name" value="PROTEIN SLYX"/>
    <property type="match status" value="1"/>
</dbReference>
<proteinExistence type="predicted"/>
<gene>
    <name evidence="2" type="ORF">FHS28_004108</name>
</gene>
<protein>
    <submittedName>
        <fullName evidence="2">SlyX protein</fullName>
    </submittedName>
</protein>